<evidence type="ECO:0000313" key="1">
    <source>
        <dbReference type="EMBL" id="CAE8581519.1"/>
    </source>
</evidence>
<reference evidence="1" key="1">
    <citation type="submission" date="2021-02" db="EMBL/GenBank/DDBJ databases">
        <authorList>
            <person name="Dougan E. K."/>
            <person name="Rhodes N."/>
            <person name="Thang M."/>
            <person name="Chan C."/>
        </authorList>
    </citation>
    <scope>NUCLEOTIDE SEQUENCE</scope>
</reference>
<protein>
    <submittedName>
        <fullName evidence="1">Uncharacterized protein</fullName>
    </submittedName>
</protein>
<proteinExistence type="predicted"/>
<dbReference type="EMBL" id="CAJNNV010000123">
    <property type="protein sequence ID" value="CAE8581519.1"/>
    <property type="molecule type" value="Genomic_DNA"/>
</dbReference>
<keyword evidence="2" id="KW-1185">Reference proteome</keyword>
<name>A0A813D6Y1_POLGL</name>
<sequence length="124" mass="13495">MSHLRGSCSPSGDICGSYLMYIYEQLLCDSNYPKAAGANSCDADKLSREQLSSRSLDGLASGPQLSHLFHPSFLRLFKPASGASFPIVVRGWVGLCDVGAWFRKKKEESSCHPTPLCLANLLEV</sequence>
<evidence type="ECO:0000313" key="2">
    <source>
        <dbReference type="Proteomes" id="UP000654075"/>
    </source>
</evidence>
<dbReference type="Proteomes" id="UP000654075">
    <property type="component" value="Unassembled WGS sequence"/>
</dbReference>
<dbReference type="AlphaFoldDB" id="A0A813D6Y1"/>
<comment type="caution">
    <text evidence="1">The sequence shown here is derived from an EMBL/GenBank/DDBJ whole genome shotgun (WGS) entry which is preliminary data.</text>
</comment>
<organism evidence="1 2">
    <name type="scientific">Polarella glacialis</name>
    <name type="common">Dinoflagellate</name>
    <dbReference type="NCBI Taxonomy" id="89957"/>
    <lineage>
        <taxon>Eukaryota</taxon>
        <taxon>Sar</taxon>
        <taxon>Alveolata</taxon>
        <taxon>Dinophyceae</taxon>
        <taxon>Suessiales</taxon>
        <taxon>Suessiaceae</taxon>
        <taxon>Polarella</taxon>
    </lineage>
</organism>
<gene>
    <name evidence="1" type="ORF">PGLA1383_LOCUS548</name>
</gene>
<accession>A0A813D6Y1</accession>